<dbReference type="PROSITE" id="PS01124">
    <property type="entry name" value="HTH_ARAC_FAMILY_2"/>
    <property type="match status" value="1"/>
</dbReference>
<sequence length="523" mass="58274">MNKNKNSCMEGSIMPKEELCRVLIVDDEVLIRQGIKHYMDYEQAGFRIAGEASNGQEALDMIEALRPHIILTDIVMPIMDGEELTRIVTERYPDIKIVVLSSYGEFDYVRAAFQNGAVDYILKPKLDAEGLLKVLQAAASKIPSLLQTEGNSSHSVESVIEKLAAGYEAVMDQSAIEESFPFGTFYLLGIEAKRTAKTAAELVHQVKAGISQKAPEAAAIPFFTDESTAGILINIEKEEEARILPAIEDAAALADTAAAALSRKFESFSDLGAVWKDSILKLLPYSFYFPQKGVLKEEDLPAASSGRNEFSLEWFTEEFKNKNVHSALAYLSEHTSSLAKDSSIAPFEFKAFLGNAIFNITVILGNMAVEADAIQKKKYEYFKAVEDAGTAAEALEVLARFIKEVDESLIPADKQNGFTIKKIIEYMKEHYDEPITLTEAARHFHFNPSYLSSYFSAHNEGSFIEQLNKIRIEEASKLLLKGEATISEISGLVGFSDHSYFCRVFKKRTGLSPSQYKRKYFTR</sequence>
<dbReference type="SMART" id="SM00342">
    <property type="entry name" value="HTH_ARAC"/>
    <property type="match status" value="1"/>
</dbReference>
<dbReference type="Gene3D" id="1.10.10.60">
    <property type="entry name" value="Homeodomain-like"/>
    <property type="match status" value="2"/>
</dbReference>
<dbReference type="PROSITE" id="PS50110">
    <property type="entry name" value="RESPONSE_REGULATORY"/>
    <property type="match status" value="1"/>
</dbReference>
<dbReference type="InterPro" id="IPR009057">
    <property type="entry name" value="Homeodomain-like_sf"/>
</dbReference>
<evidence type="ECO:0000256" key="3">
    <source>
        <dbReference type="ARBA" id="ARBA00023163"/>
    </source>
</evidence>
<dbReference type="SUPFAM" id="SSF46689">
    <property type="entry name" value="Homeodomain-like"/>
    <property type="match status" value="2"/>
</dbReference>
<protein>
    <submittedName>
        <fullName evidence="7">Response regulator</fullName>
    </submittedName>
</protein>
<dbReference type="EMBL" id="VTER01000009">
    <property type="protein sequence ID" value="TYS45926.1"/>
    <property type="molecule type" value="Genomic_DNA"/>
</dbReference>
<dbReference type="GO" id="GO:0043565">
    <property type="term" value="F:sequence-specific DNA binding"/>
    <property type="evidence" value="ECO:0007669"/>
    <property type="project" value="InterPro"/>
</dbReference>
<dbReference type="GO" id="GO:0003700">
    <property type="term" value="F:DNA-binding transcription factor activity"/>
    <property type="evidence" value="ECO:0007669"/>
    <property type="project" value="InterPro"/>
</dbReference>
<dbReference type="InterPro" id="IPR011006">
    <property type="entry name" value="CheY-like_superfamily"/>
</dbReference>
<keyword evidence="1" id="KW-0805">Transcription regulation</keyword>
<dbReference type="Proteomes" id="UP000322139">
    <property type="component" value="Unassembled WGS sequence"/>
</dbReference>
<dbReference type="InterPro" id="IPR020449">
    <property type="entry name" value="Tscrpt_reg_AraC-type_HTH"/>
</dbReference>
<evidence type="ECO:0000259" key="6">
    <source>
        <dbReference type="PROSITE" id="PS50110"/>
    </source>
</evidence>
<proteinExistence type="predicted"/>
<keyword evidence="2" id="KW-0238">DNA-binding</keyword>
<dbReference type="Gene3D" id="3.40.50.2300">
    <property type="match status" value="1"/>
</dbReference>
<dbReference type="SUPFAM" id="SSF52172">
    <property type="entry name" value="CheY-like"/>
    <property type="match status" value="1"/>
</dbReference>
<evidence type="ECO:0000256" key="1">
    <source>
        <dbReference type="ARBA" id="ARBA00023015"/>
    </source>
</evidence>
<evidence type="ECO:0000313" key="8">
    <source>
        <dbReference type="Proteomes" id="UP000322139"/>
    </source>
</evidence>
<evidence type="ECO:0000256" key="4">
    <source>
        <dbReference type="PROSITE-ProRule" id="PRU00169"/>
    </source>
</evidence>
<keyword evidence="3" id="KW-0804">Transcription</keyword>
<reference evidence="7 8" key="1">
    <citation type="submission" date="2019-08" db="EMBL/GenBank/DDBJ databases">
        <title>Bacillus genomes from the desert of Cuatro Cienegas, Coahuila.</title>
        <authorList>
            <person name="Olmedo-Alvarez G."/>
        </authorList>
    </citation>
    <scope>NUCLEOTIDE SEQUENCE [LARGE SCALE GENOMIC DNA]</scope>
    <source>
        <strain evidence="7 8">CH446_14T</strain>
    </source>
</reference>
<feature type="modified residue" description="4-aspartylphosphate" evidence="4">
    <location>
        <position position="73"/>
    </location>
</feature>
<dbReference type="AlphaFoldDB" id="A0A5D4R7H7"/>
<dbReference type="PRINTS" id="PR00032">
    <property type="entry name" value="HTHARAC"/>
</dbReference>
<accession>A0A5D4R7H7</accession>
<comment type="caution">
    <text evidence="7">The sequence shown here is derived from an EMBL/GenBank/DDBJ whole genome shotgun (WGS) entry which is preliminary data.</text>
</comment>
<feature type="domain" description="Response regulatory" evidence="6">
    <location>
        <begin position="21"/>
        <end position="138"/>
    </location>
</feature>
<evidence type="ECO:0000256" key="2">
    <source>
        <dbReference type="ARBA" id="ARBA00023125"/>
    </source>
</evidence>
<dbReference type="SMART" id="SM00448">
    <property type="entry name" value="REC"/>
    <property type="match status" value="1"/>
</dbReference>
<feature type="domain" description="HTH araC/xylS-type" evidence="5">
    <location>
        <begin position="421"/>
        <end position="519"/>
    </location>
</feature>
<dbReference type="InterPro" id="IPR018060">
    <property type="entry name" value="HTH_AraC"/>
</dbReference>
<name>A0A5D4R7H7_9BACI</name>
<dbReference type="CDD" id="cd17536">
    <property type="entry name" value="REC_YesN-like"/>
    <property type="match status" value="1"/>
</dbReference>
<organism evidence="7 8">
    <name type="scientific">Bacillus infantis</name>
    <dbReference type="NCBI Taxonomy" id="324767"/>
    <lineage>
        <taxon>Bacteria</taxon>
        <taxon>Bacillati</taxon>
        <taxon>Bacillota</taxon>
        <taxon>Bacilli</taxon>
        <taxon>Bacillales</taxon>
        <taxon>Bacillaceae</taxon>
        <taxon>Bacillus</taxon>
    </lineage>
</organism>
<dbReference type="InterPro" id="IPR001789">
    <property type="entry name" value="Sig_transdc_resp-reg_receiver"/>
</dbReference>
<dbReference type="GO" id="GO:0000160">
    <property type="term" value="P:phosphorelay signal transduction system"/>
    <property type="evidence" value="ECO:0007669"/>
    <property type="project" value="InterPro"/>
</dbReference>
<dbReference type="PANTHER" id="PTHR43280:SF2">
    <property type="entry name" value="HTH-TYPE TRANSCRIPTIONAL REGULATOR EXSA"/>
    <property type="match status" value="1"/>
</dbReference>
<evidence type="ECO:0000313" key="7">
    <source>
        <dbReference type="EMBL" id="TYS45926.1"/>
    </source>
</evidence>
<keyword evidence="4" id="KW-0597">Phosphoprotein</keyword>
<evidence type="ECO:0000259" key="5">
    <source>
        <dbReference type="PROSITE" id="PS01124"/>
    </source>
</evidence>
<dbReference type="Pfam" id="PF00072">
    <property type="entry name" value="Response_reg"/>
    <property type="match status" value="1"/>
</dbReference>
<dbReference type="Pfam" id="PF12833">
    <property type="entry name" value="HTH_18"/>
    <property type="match status" value="1"/>
</dbReference>
<gene>
    <name evidence="7" type="ORF">FZD51_17945</name>
</gene>
<dbReference type="PANTHER" id="PTHR43280">
    <property type="entry name" value="ARAC-FAMILY TRANSCRIPTIONAL REGULATOR"/>
    <property type="match status" value="1"/>
</dbReference>